<gene>
    <name evidence="2" type="ORF">TW72_04075</name>
</gene>
<protein>
    <recommendedName>
        <fullName evidence="4">DUF2066 domain-containing protein</fullName>
    </recommendedName>
</protein>
<proteinExistence type="predicted"/>
<evidence type="ECO:0000313" key="3">
    <source>
        <dbReference type="Proteomes" id="UP000033664"/>
    </source>
</evidence>
<dbReference type="RefSeq" id="WP_328283029.1">
    <property type="nucleotide sequence ID" value="NZ_JXXY01000004.1"/>
</dbReference>
<dbReference type="eggNOG" id="COG3249">
    <property type="taxonomic scope" value="Bacteria"/>
</dbReference>
<sequence length="348" mass="39700">MIRNLFLLCAMFIAFSSQAIEVKGLYQYQQPVDDKTRASRVTASQNALLNVVIKVTGEPDATNNQVVRGALSDISDYMTKFEYGDNEGQSYLNVQFDSNKVNTLVREAGLPLWGNRRPLVVIWLAIEDGWRRELLTADTHPQVEELLSDRASRRGLPIVTPLLDLEDRQHVEVTDVWGNFSDSLDIASQRYMAERVVSARLYQDERSGAWELDWRFTNEDQFEATRHKGDKQQVILDMVDALASALASEYAIDAASGYDAQQQMLKLYNTTSFVDIEYALRRLRSLSVVTDANVSHVAKKFIEINVSHTGSVDDLRKALTLDSYFSDYRDPDKFYYSTSNDDLEYAWQ</sequence>
<name>A0A0F4PV10_9GAMM</name>
<evidence type="ECO:0000256" key="1">
    <source>
        <dbReference type="SAM" id="SignalP"/>
    </source>
</evidence>
<comment type="caution">
    <text evidence="2">The sequence shown here is derived from an EMBL/GenBank/DDBJ whole genome shotgun (WGS) entry which is preliminary data.</text>
</comment>
<dbReference type="InterPro" id="IPR018642">
    <property type="entry name" value="DUF2066"/>
</dbReference>
<organism evidence="2 3">
    <name type="scientific">Pseudoalteromonas ruthenica</name>
    <dbReference type="NCBI Taxonomy" id="151081"/>
    <lineage>
        <taxon>Bacteria</taxon>
        <taxon>Pseudomonadati</taxon>
        <taxon>Pseudomonadota</taxon>
        <taxon>Gammaproteobacteria</taxon>
        <taxon>Alteromonadales</taxon>
        <taxon>Pseudoalteromonadaceae</taxon>
        <taxon>Pseudoalteromonas</taxon>
    </lineage>
</organism>
<dbReference type="PATRIC" id="fig|151081.8.peg.834"/>
<evidence type="ECO:0008006" key="4">
    <source>
        <dbReference type="Google" id="ProtNLM"/>
    </source>
</evidence>
<dbReference type="Proteomes" id="UP000033664">
    <property type="component" value="Unassembled WGS sequence"/>
</dbReference>
<dbReference type="GeneID" id="58227663"/>
<feature type="signal peptide" evidence="1">
    <location>
        <begin position="1"/>
        <end position="19"/>
    </location>
</feature>
<reference evidence="2 3" key="1">
    <citation type="journal article" date="2015" name="BMC Genomics">
        <title>Genome mining reveals unlocked bioactive potential of marine Gram-negative bacteria.</title>
        <authorList>
            <person name="Machado H."/>
            <person name="Sonnenschein E.C."/>
            <person name="Melchiorsen J."/>
            <person name="Gram L."/>
        </authorList>
    </citation>
    <scope>NUCLEOTIDE SEQUENCE [LARGE SCALE GENOMIC DNA]</scope>
    <source>
        <strain evidence="2 3">S3137</strain>
    </source>
</reference>
<feature type="chain" id="PRO_5002474832" description="DUF2066 domain-containing protein" evidence="1">
    <location>
        <begin position="20"/>
        <end position="348"/>
    </location>
</feature>
<keyword evidence="3" id="KW-1185">Reference proteome</keyword>
<dbReference type="EMBL" id="JXXZ01000003">
    <property type="protein sequence ID" value="KJZ01455.1"/>
    <property type="molecule type" value="Genomic_DNA"/>
</dbReference>
<accession>A0A0F4PV10</accession>
<dbReference type="AlphaFoldDB" id="A0A0F4PV10"/>
<dbReference type="Pfam" id="PF09839">
    <property type="entry name" value="DUF2066"/>
    <property type="match status" value="1"/>
</dbReference>
<evidence type="ECO:0000313" key="2">
    <source>
        <dbReference type="EMBL" id="KJZ01455.1"/>
    </source>
</evidence>
<keyword evidence="1" id="KW-0732">Signal</keyword>